<accession>A0A5J4UJP5</accession>
<dbReference type="Proteomes" id="UP000324800">
    <property type="component" value="Unassembled WGS sequence"/>
</dbReference>
<feature type="non-terminal residue" evidence="1">
    <location>
        <position position="921"/>
    </location>
</feature>
<feature type="non-terminal residue" evidence="1">
    <location>
        <position position="1"/>
    </location>
</feature>
<organism evidence="1 2">
    <name type="scientific">Streblomastix strix</name>
    <dbReference type="NCBI Taxonomy" id="222440"/>
    <lineage>
        <taxon>Eukaryota</taxon>
        <taxon>Metamonada</taxon>
        <taxon>Preaxostyla</taxon>
        <taxon>Oxymonadida</taxon>
        <taxon>Streblomastigidae</taxon>
        <taxon>Streblomastix</taxon>
    </lineage>
</organism>
<evidence type="ECO:0000313" key="2">
    <source>
        <dbReference type="Proteomes" id="UP000324800"/>
    </source>
</evidence>
<gene>
    <name evidence="1" type="ORF">EZS28_034010</name>
</gene>
<name>A0A5J4UJP5_9EUKA</name>
<dbReference type="EMBL" id="SNRW01015362">
    <property type="protein sequence ID" value="KAA6370463.1"/>
    <property type="molecule type" value="Genomic_DNA"/>
</dbReference>
<protein>
    <submittedName>
        <fullName evidence="1">Uncharacterized protein</fullName>
    </submittedName>
</protein>
<comment type="caution">
    <text evidence="1">The sequence shown here is derived from an EMBL/GenBank/DDBJ whole genome shotgun (WGS) entry which is preliminary data.</text>
</comment>
<dbReference type="SUPFAM" id="SSF51126">
    <property type="entry name" value="Pectin lyase-like"/>
    <property type="match status" value="1"/>
</dbReference>
<sequence>TLSKVLDFKKMKFNGNTADKAGQTMYVALTKVAEWCRTGTAGEYVKGNYTDGTSSKSELVGIPVDYYTFNSYSTAQVNSKQSYLEDYWNVERTEYFVNSTGNDQSQCTSFQPCLTLDANTIKSNINNAKTLFVYIYDSTSIGNTLAIAQTATTRTFRNYPLTSTTLSNIAIENEGQFSIIGNVRFRLIKFIIESSQTQFVAPGIYGNEFTAQIDLQDCEFQMQNTQSQIRKCFIYLLKGGSHAISNLKSKDISSLENIIKINFDQQGSISISDSQFENITRIGNTNPGGTIGAILKDSSNKLDITDCKFNSCIVQDSFGGAIYAEIPNSNAEITVSGSQLIKCEAQRGGGIFIKIDKQGKLILENSCEIKQCKAASGNGGGIYADLSYSGSNQASFIIKDGLIEQCTAVTSSTITGYGGGIFIGGTGAYDPTSKTLDLKGMKINGNTASKGGQSLYAVMSKLKEWCQYGTLGEYVKGNYSDDTSNEADLQGLVLDFNQFVTQSQQYITDNQKILEYYWKPPIPQFSIWHVQQRIGGQNGSDSSECGESTKPCKTIEHAINQVSLIISGSITQYIDVKNIGISKYGYDLQTPIQFSKSGSHTDVVKIMKQLYNTPQQMSGNAEIKIIKNDDDSQETGKRGWISAIEGLQLRFYYVNIIMDNSKLTIPIIYIEGSQSILELDTVTFSGIKLSPTSEPTGIVQINVDNSQLIASNSKFENIDIDCKGGNAIRIVNSGTNPITATLDACEFNNINSIGDSSGRGGSAIYMESKHGSKLIIDDSCQFIKCIVDKGNGGAIYADIDYSSQFQFKINDGLVQECQAKSDPSKDVPPTGYGGGIYITGSGDYVVLSKGLDFKGLRINKNKADKAGQSIYIVMTKVAELCRYGTEGEYVKGNYIVGTSNKNELQGIPVESTTFNSYSTEK</sequence>
<dbReference type="InterPro" id="IPR011050">
    <property type="entry name" value="Pectin_lyase_fold/virulence"/>
</dbReference>
<dbReference type="AlphaFoldDB" id="A0A5J4UJP5"/>
<evidence type="ECO:0000313" key="1">
    <source>
        <dbReference type="EMBL" id="KAA6370463.1"/>
    </source>
</evidence>
<reference evidence="1 2" key="1">
    <citation type="submission" date="2019-03" db="EMBL/GenBank/DDBJ databases">
        <title>Single cell metagenomics reveals metabolic interactions within the superorganism composed of flagellate Streblomastix strix and complex community of Bacteroidetes bacteria on its surface.</title>
        <authorList>
            <person name="Treitli S.C."/>
            <person name="Kolisko M."/>
            <person name="Husnik F."/>
            <person name="Keeling P."/>
            <person name="Hampl V."/>
        </authorList>
    </citation>
    <scope>NUCLEOTIDE SEQUENCE [LARGE SCALE GENOMIC DNA]</scope>
    <source>
        <strain evidence="1">ST1C</strain>
    </source>
</reference>
<proteinExistence type="predicted"/>